<proteinExistence type="predicted"/>
<gene>
    <name evidence="1" type="ORF">ABS765_13415</name>
</gene>
<sequence>MHIKDEILNMILNTPEHFAAVFLLMNNKSVVETTPLALETQLKRKSKVAKQSIVILEYLRSKGFQDSEIFEN</sequence>
<name>A0ABW8Y5L4_9FLAO</name>
<evidence type="ECO:0000313" key="2">
    <source>
        <dbReference type="Proteomes" id="UP001629058"/>
    </source>
</evidence>
<dbReference type="Proteomes" id="UP001629058">
    <property type="component" value="Unassembled WGS sequence"/>
</dbReference>
<reference evidence="1 2" key="1">
    <citation type="submission" date="2024-06" db="EMBL/GenBank/DDBJ databases">
        <authorList>
            <person name="Kaempfer P."/>
            <person name="Viver T."/>
        </authorList>
    </citation>
    <scope>NUCLEOTIDE SEQUENCE [LARGE SCALE GENOMIC DNA]</scope>
    <source>
        <strain evidence="1 2">ST-37</strain>
    </source>
</reference>
<evidence type="ECO:0000313" key="1">
    <source>
        <dbReference type="EMBL" id="MFL9835022.1"/>
    </source>
</evidence>
<organism evidence="1 2">
    <name type="scientific">Chryseobacterium terrae</name>
    <dbReference type="NCBI Taxonomy" id="3163299"/>
    <lineage>
        <taxon>Bacteria</taxon>
        <taxon>Pseudomonadati</taxon>
        <taxon>Bacteroidota</taxon>
        <taxon>Flavobacteriia</taxon>
        <taxon>Flavobacteriales</taxon>
        <taxon>Weeksellaceae</taxon>
        <taxon>Chryseobacterium group</taxon>
        <taxon>Chryseobacterium</taxon>
    </lineage>
</organism>
<protein>
    <submittedName>
        <fullName evidence="1">Uncharacterized protein</fullName>
    </submittedName>
</protein>
<keyword evidence="2" id="KW-1185">Reference proteome</keyword>
<comment type="caution">
    <text evidence="1">The sequence shown here is derived from an EMBL/GenBank/DDBJ whole genome shotgun (WGS) entry which is preliminary data.</text>
</comment>
<accession>A0ABW8Y5L4</accession>
<dbReference type="EMBL" id="JBELPY010000009">
    <property type="protein sequence ID" value="MFL9835022.1"/>
    <property type="molecule type" value="Genomic_DNA"/>
</dbReference>
<dbReference type="RefSeq" id="WP_408091364.1">
    <property type="nucleotide sequence ID" value="NZ_JBELPY010000009.1"/>
</dbReference>